<dbReference type="AlphaFoldDB" id="A0A8J4H6F8"/>
<evidence type="ECO:0000256" key="1">
    <source>
        <dbReference type="ARBA" id="ARBA00022801"/>
    </source>
</evidence>
<accession>A0A8J4H6F8</accession>
<gene>
    <name evidence="2" type="primary">yteR</name>
    <name evidence="2" type="ORF">XYCOK13_33660</name>
</gene>
<name>A0A8J4H6F8_9BACL</name>
<dbReference type="Gene3D" id="1.50.10.10">
    <property type="match status" value="1"/>
</dbReference>
<organism evidence="2 3">
    <name type="scientific">Xylanibacillus composti</name>
    <dbReference type="NCBI Taxonomy" id="1572762"/>
    <lineage>
        <taxon>Bacteria</taxon>
        <taxon>Bacillati</taxon>
        <taxon>Bacillota</taxon>
        <taxon>Bacilli</taxon>
        <taxon>Bacillales</taxon>
        <taxon>Paenibacillaceae</taxon>
        <taxon>Xylanibacillus</taxon>
    </lineage>
</organism>
<protein>
    <submittedName>
        <fullName evidence="2">Unsaturated rhamnogalacturonyl hydrolase YteR</fullName>
    </submittedName>
</protein>
<dbReference type="InterPro" id="IPR012341">
    <property type="entry name" value="6hp_glycosidase-like_sf"/>
</dbReference>
<reference evidence="2" key="1">
    <citation type="submission" date="2021-04" db="EMBL/GenBank/DDBJ databases">
        <title>Draft genome sequence of Xylanibacillus composti strain K13.</title>
        <authorList>
            <person name="Uke A."/>
            <person name="Chhe C."/>
            <person name="Baramee S."/>
            <person name="Kosugi A."/>
        </authorList>
    </citation>
    <scope>NUCLEOTIDE SEQUENCE</scope>
    <source>
        <strain evidence="2">K13</strain>
    </source>
</reference>
<dbReference type="InterPro" id="IPR010905">
    <property type="entry name" value="Glyco_hydro_88"/>
</dbReference>
<sequence>MNTDQKPASPVQGQQVEGLSPLEWGMEACRALMATYQAEQLPPAGKWHYHQGVFLFSMQRIWEQTGDKEFLAYIKGYVDSLVDPQGNVICEKSELDSIQAGLLLFVLDREFADPRYKRAAEKLLALFPTFNRTSEGGFWHKDKYPYQMWLDGLYMGGAFAMSYAKQYNDPALYEMVLEQERLMRKHTKDEQTGLYYHAWDESRSMPWAEPHTGRAPEFWGRAIGWIGLALLDFLDLLPEGHQARPALIQEVQELAKAVVPYQDAHTGLWHQVVDKGDRPDNWLETSCSSLFVYTLAKGIRQGFLDHGMAGYARKGFSGLLDKLYRDAAGRLIMPDICIGTGVGDYAHYVARPRSENDLHGVGAFVLACVEMEKLEQQLD</sequence>
<dbReference type="InterPro" id="IPR052043">
    <property type="entry name" value="PolySaccharide_Degr_Enz"/>
</dbReference>
<dbReference type="Pfam" id="PF07470">
    <property type="entry name" value="Glyco_hydro_88"/>
    <property type="match status" value="1"/>
</dbReference>
<dbReference type="SUPFAM" id="SSF48208">
    <property type="entry name" value="Six-hairpin glycosidases"/>
    <property type="match status" value="1"/>
</dbReference>
<keyword evidence="1 2" id="KW-0378">Hydrolase</keyword>
<dbReference type="EMBL" id="BOVK01000051">
    <property type="protein sequence ID" value="GIQ70542.1"/>
    <property type="molecule type" value="Genomic_DNA"/>
</dbReference>
<dbReference type="PANTHER" id="PTHR33886">
    <property type="entry name" value="UNSATURATED RHAMNOGALACTURONAN HYDROLASE (EUROFUNG)"/>
    <property type="match status" value="1"/>
</dbReference>
<comment type="caution">
    <text evidence="2">The sequence shown here is derived from an EMBL/GenBank/DDBJ whole genome shotgun (WGS) entry which is preliminary data.</text>
</comment>
<evidence type="ECO:0000313" key="2">
    <source>
        <dbReference type="EMBL" id="GIQ70542.1"/>
    </source>
</evidence>
<dbReference type="Proteomes" id="UP000677918">
    <property type="component" value="Unassembled WGS sequence"/>
</dbReference>
<dbReference type="RefSeq" id="WP_213413362.1">
    <property type="nucleotide sequence ID" value="NZ_BOVK01000051.1"/>
</dbReference>
<dbReference type="InterPro" id="IPR008928">
    <property type="entry name" value="6-hairpin_glycosidase_sf"/>
</dbReference>
<dbReference type="GO" id="GO:0005975">
    <property type="term" value="P:carbohydrate metabolic process"/>
    <property type="evidence" value="ECO:0007669"/>
    <property type="project" value="InterPro"/>
</dbReference>
<keyword evidence="3" id="KW-1185">Reference proteome</keyword>
<proteinExistence type="predicted"/>
<dbReference type="PANTHER" id="PTHR33886:SF8">
    <property type="entry name" value="UNSATURATED RHAMNOGALACTURONAN HYDROLASE (EUROFUNG)"/>
    <property type="match status" value="1"/>
</dbReference>
<dbReference type="GO" id="GO:0016787">
    <property type="term" value="F:hydrolase activity"/>
    <property type="evidence" value="ECO:0007669"/>
    <property type="project" value="UniProtKB-KW"/>
</dbReference>
<evidence type="ECO:0000313" key="3">
    <source>
        <dbReference type="Proteomes" id="UP000677918"/>
    </source>
</evidence>